<feature type="transmembrane region" description="Helical" evidence="2">
    <location>
        <begin position="227"/>
        <end position="247"/>
    </location>
</feature>
<evidence type="ECO:0000256" key="1">
    <source>
        <dbReference type="SAM" id="MobiDB-lite"/>
    </source>
</evidence>
<gene>
    <name evidence="3" type="ORF">Poli38472_003431</name>
</gene>
<feature type="transmembrane region" description="Helical" evidence="2">
    <location>
        <begin position="457"/>
        <end position="479"/>
    </location>
</feature>
<sequence length="629" mass="70810">MSRRLAASVPLETTGVVGPMDVVPVEVQTPSPSLELVFDVVASTPLPSIDITRSVRSVLLSDAMNKRWNRFMVKTRVVVFIGFNVSQVLGFVIFCTHVQEVRRLAIPVTLVTFHDTLAQISLMRLDMVLLLFRTYEFWFASVVNFVSNVLLMLYVRDIRVLTTACLWIGYQVSAMIDATIASQREFLWGTIAPVMLTCAVICVVAFGTMDGVHDFAIVSVNGYQVKASDAIVNGLLTQLVILVRNIYRRRAALKEQRGNSSIVRCLSYRCPAMLRTRRRRSQSSSGVRTLNEKPRTATLSTSSKILQLQCRSVHLNGSMALLVLPQTRRILDHPGQLLPQSWRFIALCLVELGVALTVASFLPGAPPACRPIGFALTLVFCLSCGAMYHRQLLRHLVFSFDFAFLSIQFTLIHLCLCDLLEWDARAFSVVSSWLWIHWVLTFDCMPPAIKAKWGFRYRFIVWIALLFVLAHIAVAVQVARGRRGTLRDRAVLSFEVFGHQLKLRVLSTMLSRMLVTFGWSCRIAWRLWRRKESELLIIQGTVTYVNNRKKIKHEEDEEKRRQVEPQRQLSALAMLESLGNKVSPASGHKRSRNKSAQVRGPPVLAVLREDGTSASTTSVTHAPTEAGDK</sequence>
<reference evidence="3" key="1">
    <citation type="submission" date="2019-03" db="EMBL/GenBank/DDBJ databases">
        <title>Long read genome sequence of the mycoparasitic Pythium oligandrum ATCC 38472 isolated from sugarbeet rhizosphere.</title>
        <authorList>
            <person name="Gaulin E."/>
        </authorList>
    </citation>
    <scope>NUCLEOTIDE SEQUENCE</scope>
    <source>
        <strain evidence="3">ATCC 38472_TT</strain>
    </source>
</reference>
<protein>
    <recommendedName>
        <fullName evidence="5">Transmembrane protein</fullName>
    </recommendedName>
</protein>
<name>A0A8K1C6V3_PYTOL</name>
<feature type="transmembrane region" description="Helical" evidence="2">
    <location>
        <begin position="344"/>
        <end position="365"/>
    </location>
</feature>
<feature type="transmembrane region" description="Helical" evidence="2">
    <location>
        <begin position="396"/>
        <end position="414"/>
    </location>
</feature>
<feature type="transmembrane region" description="Helical" evidence="2">
    <location>
        <begin position="371"/>
        <end position="389"/>
    </location>
</feature>
<dbReference type="AlphaFoldDB" id="A0A8K1C6V3"/>
<dbReference type="Proteomes" id="UP000794436">
    <property type="component" value="Unassembled WGS sequence"/>
</dbReference>
<evidence type="ECO:0000256" key="2">
    <source>
        <dbReference type="SAM" id="Phobius"/>
    </source>
</evidence>
<keyword evidence="4" id="KW-1185">Reference proteome</keyword>
<comment type="caution">
    <text evidence="3">The sequence shown here is derived from an EMBL/GenBank/DDBJ whole genome shotgun (WGS) entry which is preliminary data.</text>
</comment>
<keyword evidence="2" id="KW-0472">Membrane</keyword>
<feature type="transmembrane region" description="Helical" evidence="2">
    <location>
        <begin position="187"/>
        <end position="207"/>
    </location>
</feature>
<organism evidence="3 4">
    <name type="scientific">Pythium oligandrum</name>
    <name type="common">Mycoparasitic fungus</name>
    <dbReference type="NCBI Taxonomy" id="41045"/>
    <lineage>
        <taxon>Eukaryota</taxon>
        <taxon>Sar</taxon>
        <taxon>Stramenopiles</taxon>
        <taxon>Oomycota</taxon>
        <taxon>Peronosporomycetes</taxon>
        <taxon>Pythiales</taxon>
        <taxon>Pythiaceae</taxon>
        <taxon>Pythium</taxon>
    </lineage>
</organism>
<proteinExistence type="predicted"/>
<feature type="region of interest" description="Disordered" evidence="1">
    <location>
        <begin position="278"/>
        <end position="298"/>
    </location>
</feature>
<keyword evidence="2" id="KW-1133">Transmembrane helix</keyword>
<dbReference type="EMBL" id="SPLM01000144">
    <property type="protein sequence ID" value="TMW57506.1"/>
    <property type="molecule type" value="Genomic_DNA"/>
</dbReference>
<feature type="transmembrane region" description="Helical" evidence="2">
    <location>
        <begin position="137"/>
        <end position="155"/>
    </location>
</feature>
<accession>A0A8K1C6V3</accession>
<feature type="compositionally biased region" description="Polar residues" evidence="1">
    <location>
        <begin position="612"/>
        <end position="621"/>
    </location>
</feature>
<dbReference type="OrthoDB" id="123265at2759"/>
<evidence type="ECO:0008006" key="5">
    <source>
        <dbReference type="Google" id="ProtNLM"/>
    </source>
</evidence>
<evidence type="ECO:0000313" key="3">
    <source>
        <dbReference type="EMBL" id="TMW57506.1"/>
    </source>
</evidence>
<feature type="transmembrane region" description="Helical" evidence="2">
    <location>
        <begin position="77"/>
        <end position="99"/>
    </location>
</feature>
<evidence type="ECO:0000313" key="4">
    <source>
        <dbReference type="Proteomes" id="UP000794436"/>
    </source>
</evidence>
<keyword evidence="2" id="KW-0812">Transmembrane</keyword>
<feature type="region of interest" description="Disordered" evidence="1">
    <location>
        <begin position="579"/>
        <end position="629"/>
    </location>
</feature>